<dbReference type="EMBL" id="CAJNOR010011609">
    <property type="protein sequence ID" value="CAF1662541.1"/>
    <property type="molecule type" value="Genomic_DNA"/>
</dbReference>
<feature type="compositionally biased region" description="Polar residues" evidence="2">
    <location>
        <begin position="340"/>
        <end position="353"/>
    </location>
</feature>
<name>A0A816FJT5_ADIRI</name>
<gene>
    <name evidence="3" type="ORF">XAT740_LOCUS57152</name>
</gene>
<reference evidence="3" key="1">
    <citation type="submission" date="2021-02" db="EMBL/GenBank/DDBJ databases">
        <authorList>
            <person name="Nowell W R."/>
        </authorList>
    </citation>
    <scope>NUCLEOTIDE SEQUENCE</scope>
</reference>
<feature type="coiled-coil region" evidence="1">
    <location>
        <begin position="84"/>
        <end position="118"/>
    </location>
</feature>
<protein>
    <submittedName>
        <fullName evidence="3">Uncharacterized protein</fullName>
    </submittedName>
</protein>
<sequence length="557" mass="63637">RDALSQTASNGKTPYISQSSITFATQSAVTNKHTNSNSGQFNNNFQVNRSLICSHTDGEPVVNRPSTTTRSQWRPIDIKNTMEYRELEKKNKDLSNKVDNLKEALSKERKDRKRMEETHILKPRGSFWNELAIFMDSHTDLYMGDGRTIDQIGCELGLSDQTIQSVQRNADRPDKVAMNIWRRLCPTVDDRVFVQSIKRVPISTLENIYAFSRLSHPKNSFSFKKMRNDIAANIRQGTLTYRSRETLLVNQIDGEENASDDDADEMNDEEDNEIHRIADKKSRFSRYRDRIRQRKQLDLMEMMATDDLNEASKDEVYTVDPQTVHDNDATSMLTCDEHNAASSSVSKEVTEQCSLEEHNDEDDVHDSFQLNDVGSSDGSDNNDDESEDDDVEEISNAQSDFYDDYCEKQRLPDATELSVMLFLFWKRHNISKAAANDICRIINMFNVPNMPKDFRSVMNYLKRNNPILLEGNHSFICSSCGNRCANASKCDSTRCQSSNLSVQHSTSVIVFPLASQICSILERETLIMPTFESNFCDDISNSQRSQEIASKERQTTP</sequence>
<dbReference type="Proteomes" id="UP000663828">
    <property type="component" value="Unassembled WGS sequence"/>
</dbReference>
<organism evidence="3 4">
    <name type="scientific">Adineta ricciae</name>
    <name type="common">Rotifer</name>
    <dbReference type="NCBI Taxonomy" id="249248"/>
    <lineage>
        <taxon>Eukaryota</taxon>
        <taxon>Metazoa</taxon>
        <taxon>Spiralia</taxon>
        <taxon>Gnathifera</taxon>
        <taxon>Rotifera</taxon>
        <taxon>Eurotatoria</taxon>
        <taxon>Bdelloidea</taxon>
        <taxon>Adinetida</taxon>
        <taxon>Adinetidae</taxon>
        <taxon>Adineta</taxon>
    </lineage>
</organism>
<feature type="non-terminal residue" evidence="3">
    <location>
        <position position="557"/>
    </location>
</feature>
<evidence type="ECO:0000256" key="1">
    <source>
        <dbReference type="SAM" id="Coils"/>
    </source>
</evidence>
<proteinExistence type="predicted"/>
<feature type="non-terminal residue" evidence="3">
    <location>
        <position position="1"/>
    </location>
</feature>
<evidence type="ECO:0000313" key="4">
    <source>
        <dbReference type="Proteomes" id="UP000663828"/>
    </source>
</evidence>
<comment type="caution">
    <text evidence="3">The sequence shown here is derived from an EMBL/GenBank/DDBJ whole genome shotgun (WGS) entry which is preliminary data.</text>
</comment>
<keyword evidence="4" id="KW-1185">Reference proteome</keyword>
<feature type="region of interest" description="Disordered" evidence="2">
    <location>
        <begin position="339"/>
        <end position="392"/>
    </location>
</feature>
<accession>A0A816FJT5</accession>
<evidence type="ECO:0000313" key="3">
    <source>
        <dbReference type="EMBL" id="CAF1662541.1"/>
    </source>
</evidence>
<dbReference type="AlphaFoldDB" id="A0A816FJT5"/>
<evidence type="ECO:0000256" key="2">
    <source>
        <dbReference type="SAM" id="MobiDB-lite"/>
    </source>
</evidence>
<feature type="compositionally biased region" description="Acidic residues" evidence="2">
    <location>
        <begin position="380"/>
        <end position="392"/>
    </location>
</feature>
<keyword evidence="1" id="KW-0175">Coiled coil</keyword>